<keyword evidence="4" id="KW-1185">Reference proteome</keyword>
<name>A0A9X2EEQ6_9NOCA</name>
<accession>A0A9X2EEQ6</accession>
<evidence type="ECO:0000256" key="1">
    <source>
        <dbReference type="SAM" id="Phobius"/>
    </source>
</evidence>
<evidence type="ECO:0000259" key="2">
    <source>
        <dbReference type="Pfam" id="PF03779"/>
    </source>
</evidence>
<dbReference type="Pfam" id="PF03779">
    <property type="entry name" value="SPW"/>
    <property type="match status" value="1"/>
</dbReference>
<feature type="transmembrane region" description="Helical" evidence="1">
    <location>
        <begin position="73"/>
        <end position="94"/>
    </location>
</feature>
<keyword evidence="1" id="KW-0472">Membrane</keyword>
<sequence>MVAQFVLAAAGIWLMAAPSVLEYGAPAATSDRIAGPALASIGYLSAYAILRGLRWLNLATGGWLTLAPGILEFPIAAAVNSHVVGLLTFVLVLIGRPRQQRFGGGWVSLIPHRDRAADGP</sequence>
<evidence type="ECO:0000313" key="4">
    <source>
        <dbReference type="Proteomes" id="UP001139157"/>
    </source>
</evidence>
<organism evidence="3 4">
    <name type="scientific">Nocardia pulmonis</name>
    <dbReference type="NCBI Taxonomy" id="2951408"/>
    <lineage>
        <taxon>Bacteria</taxon>
        <taxon>Bacillati</taxon>
        <taxon>Actinomycetota</taxon>
        <taxon>Actinomycetes</taxon>
        <taxon>Mycobacteriales</taxon>
        <taxon>Nocardiaceae</taxon>
        <taxon>Nocardia</taxon>
    </lineage>
</organism>
<keyword evidence="1" id="KW-0812">Transmembrane</keyword>
<reference evidence="3" key="1">
    <citation type="submission" date="2022-06" db="EMBL/GenBank/DDBJ databases">
        <title>Novel species in genus nocardia.</title>
        <authorList>
            <person name="Li F."/>
        </authorList>
    </citation>
    <scope>NUCLEOTIDE SEQUENCE</scope>
    <source>
        <strain evidence="3">CDC141</strain>
    </source>
</reference>
<dbReference type="InterPro" id="IPR005530">
    <property type="entry name" value="SPW"/>
</dbReference>
<proteinExistence type="predicted"/>
<protein>
    <recommendedName>
        <fullName evidence="2">SPW repeat-containing integral membrane domain-containing protein</fullName>
    </recommendedName>
</protein>
<feature type="domain" description="SPW repeat-containing integral membrane" evidence="2">
    <location>
        <begin position="4"/>
        <end position="91"/>
    </location>
</feature>
<dbReference type="Proteomes" id="UP001139157">
    <property type="component" value="Unassembled WGS sequence"/>
</dbReference>
<dbReference type="AlphaFoldDB" id="A0A9X2EEQ6"/>
<gene>
    <name evidence="3" type="ORF">NDR86_36385</name>
</gene>
<comment type="caution">
    <text evidence="3">The sequence shown here is derived from an EMBL/GenBank/DDBJ whole genome shotgun (WGS) entry which is preliminary data.</text>
</comment>
<dbReference type="RefSeq" id="WP_251918753.1">
    <property type="nucleotide sequence ID" value="NZ_JAMRXG010000031.1"/>
</dbReference>
<dbReference type="EMBL" id="JAMRXG010000031">
    <property type="protein sequence ID" value="MCM6778970.1"/>
    <property type="molecule type" value="Genomic_DNA"/>
</dbReference>
<evidence type="ECO:0000313" key="3">
    <source>
        <dbReference type="EMBL" id="MCM6778970.1"/>
    </source>
</evidence>
<keyword evidence="1" id="KW-1133">Transmembrane helix</keyword>